<sequence>MKQLLSFILLLMSITAYTQSLPSYQIFTAKGKKAKWGDVVKAMQQQEVILFGEYHDNPIAHWLQLELTRSLGDQQKITLGAEMFEADNQQALNAFLAGKLSAKGLDSNARLWKNYPTDYAPLVKYAKEKNYAFIATNIPRRYASMVAKGGFEVLDTISAEAKAWMMPLPVAYDSLLPCYKNMLQMMGGHGSSNLPKAQAVKDATMAYFILQHLQPGVPFIHYNGAYHSDNYESINWYLKQSRPGLRIGTISTVTQKDLARLDKEHLGKADFIIVVDEDMTKTY</sequence>
<reference evidence="3 4" key="1">
    <citation type="submission" date="2019-11" db="EMBL/GenBank/DDBJ databases">
        <authorList>
            <person name="Im W.T."/>
        </authorList>
    </citation>
    <scope>NUCLEOTIDE SEQUENCE [LARGE SCALE GENOMIC DNA]</scope>
    <source>
        <strain evidence="3 4">SB-02</strain>
    </source>
</reference>
<protein>
    <submittedName>
        <fullName evidence="3">Iron-regulated protein</fullName>
    </submittedName>
</protein>
<dbReference type="SUPFAM" id="SSF159501">
    <property type="entry name" value="EreA/ChaN-like"/>
    <property type="match status" value="1"/>
</dbReference>
<dbReference type="CDD" id="cd14727">
    <property type="entry name" value="ChanN-like"/>
    <property type="match status" value="1"/>
</dbReference>
<dbReference type="KEGG" id="fls:GLV81_06440"/>
<keyword evidence="4" id="KW-1185">Reference proteome</keyword>
<feature type="domain" description="Haem-binding uptake Tiki superfamily ChaN" evidence="2">
    <location>
        <begin position="39"/>
        <end position="238"/>
    </location>
</feature>
<evidence type="ECO:0000313" key="3">
    <source>
        <dbReference type="EMBL" id="QGW27778.1"/>
    </source>
</evidence>
<feature type="signal peptide" evidence="1">
    <location>
        <begin position="1"/>
        <end position="18"/>
    </location>
</feature>
<dbReference type="Pfam" id="PF04187">
    <property type="entry name" value="Cofac_haem_bdg"/>
    <property type="match status" value="1"/>
</dbReference>
<dbReference type="InterPro" id="IPR007314">
    <property type="entry name" value="Cofac_haem-bd_dom"/>
</dbReference>
<dbReference type="EMBL" id="CP046566">
    <property type="protein sequence ID" value="QGW27778.1"/>
    <property type="molecule type" value="Genomic_DNA"/>
</dbReference>
<proteinExistence type="predicted"/>
<dbReference type="Gene3D" id="3.40.50.11550">
    <property type="match status" value="1"/>
</dbReference>
<name>A0A6I6GJD9_9BACT</name>
<keyword evidence="1" id="KW-0732">Signal</keyword>
<dbReference type="AlphaFoldDB" id="A0A6I6GJD9"/>
<evidence type="ECO:0000259" key="2">
    <source>
        <dbReference type="Pfam" id="PF04187"/>
    </source>
</evidence>
<accession>A0A6I6GJD9</accession>
<dbReference type="RefSeq" id="WP_157477861.1">
    <property type="nucleotide sequence ID" value="NZ_CP046566.1"/>
</dbReference>
<feature type="chain" id="PRO_5026088510" evidence="1">
    <location>
        <begin position="19"/>
        <end position="283"/>
    </location>
</feature>
<dbReference type="Proteomes" id="UP000426027">
    <property type="component" value="Chromosome"/>
</dbReference>
<organism evidence="3 4">
    <name type="scientific">Phnomibacter ginsenosidimutans</name>
    <dbReference type="NCBI Taxonomy" id="2676868"/>
    <lineage>
        <taxon>Bacteria</taxon>
        <taxon>Pseudomonadati</taxon>
        <taxon>Bacteroidota</taxon>
        <taxon>Chitinophagia</taxon>
        <taxon>Chitinophagales</taxon>
        <taxon>Chitinophagaceae</taxon>
        <taxon>Phnomibacter</taxon>
    </lineage>
</organism>
<evidence type="ECO:0000313" key="4">
    <source>
        <dbReference type="Proteomes" id="UP000426027"/>
    </source>
</evidence>
<gene>
    <name evidence="3" type="ORF">GLV81_06440</name>
</gene>
<evidence type="ECO:0000256" key="1">
    <source>
        <dbReference type="SAM" id="SignalP"/>
    </source>
</evidence>